<gene>
    <name evidence="1" type="ORF">F2Q70_00022179</name>
</gene>
<accession>A0A8S9GI40</accession>
<comment type="caution">
    <text evidence="1">The sequence shown here is derived from an EMBL/GenBank/DDBJ whole genome shotgun (WGS) entry which is preliminary data.</text>
</comment>
<proteinExistence type="predicted"/>
<dbReference type="AlphaFoldDB" id="A0A8S9GI40"/>
<protein>
    <submittedName>
        <fullName evidence="1">Uncharacterized protein</fullName>
    </submittedName>
</protein>
<evidence type="ECO:0000313" key="1">
    <source>
        <dbReference type="EMBL" id="KAF2545020.1"/>
    </source>
</evidence>
<reference evidence="1" key="1">
    <citation type="submission" date="2019-12" db="EMBL/GenBank/DDBJ databases">
        <title>Genome sequencing and annotation of Brassica cretica.</title>
        <authorList>
            <person name="Studholme D.J."/>
            <person name="Sarris P.F."/>
        </authorList>
    </citation>
    <scope>NUCLEOTIDE SEQUENCE</scope>
    <source>
        <strain evidence="1">PFS-102/07</strain>
        <tissue evidence="1">Leaf</tissue>
    </source>
</reference>
<dbReference type="EMBL" id="QGKY02001925">
    <property type="protein sequence ID" value="KAF2545020.1"/>
    <property type="molecule type" value="Genomic_DNA"/>
</dbReference>
<organism evidence="1">
    <name type="scientific">Brassica cretica</name>
    <name type="common">Mustard</name>
    <dbReference type="NCBI Taxonomy" id="69181"/>
    <lineage>
        <taxon>Eukaryota</taxon>
        <taxon>Viridiplantae</taxon>
        <taxon>Streptophyta</taxon>
        <taxon>Embryophyta</taxon>
        <taxon>Tracheophyta</taxon>
        <taxon>Spermatophyta</taxon>
        <taxon>Magnoliopsida</taxon>
        <taxon>eudicotyledons</taxon>
        <taxon>Gunneridae</taxon>
        <taxon>Pentapetalae</taxon>
        <taxon>rosids</taxon>
        <taxon>malvids</taxon>
        <taxon>Brassicales</taxon>
        <taxon>Brassicaceae</taxon>
        <taxon>Brassiceae</taxon>
        <taxon>Brassica</taxon>
    </lineage>
</organism>
<sequence>MLNGPPMRRDASWTLLIGNANWLRWSIGKEKAASGSCLDQDANKLKLISRTLAVQAEIAMSWN</sequence>
<name>A0A8S9GI40_BRACR</name>